<dbReference type="AlphaFoldDB" id="A0AA35L1N3"/>
<dbReference type="EMBL" id="OX395137">
    <property type="protein sequence ID" value="CAI5788240.1"/>
    <property type="molecule type" value="Genomic_DNA"/>
</dbReference>
<evidence type="ECO:0000313" key="11">
    <source>
        <dbReference type="Proteomes" id="UP001178461"/>
    </source>
</evidence>
<gene>
    <name evidence="10" type="ORF">PODLI_1B023623</name>
</gene>
<dbReference type="InterPro" id="IPR001651">
    <property type="entry name" value="Gastrin/CCK"/>
</dbReference>
<evidence type="ECO:0000256" key="4">
    <source>
        <dbReference type="ARBA" id="ARBA00022641"/>
    </source>
</evidence>
<keyword evidence="11" id="KW-1185">Reference proteome</keyword>
<organism evidence="10 11">
    <name type="scientific">Podarcis lilfordi</name>
    <name type="common">Lilford's wall lizard</name>
    <dbReference type="NCBI Taxonomy" id="74358"/>
    <lineage>
        <taxon>Eukaryota</taxon>
        <taxon>Metazoa</taxon>
        <taxon>Chordata</taxon>
        <taxon>Craniata</taxon>
        <taxon>Vertebrata</taxon>
        <taxon>Euteleostomi</taxon>
        <taxon>Lepidosauria</taxon>
        <taxon>Squamata</taxon>
        <taxon>Bifurcata</taxon>
        <taxon>Unidentata</taxon>
        <taxon>Episquamata</taxon>
        <taxon>Laterata</taxon>
        <taxon>Lacertibaenia</taxon>
        <taxon>Lacertidae</taxon>
        <taxon>Podarcis</taxon>
    </lineage>
</organism>
<dbReference type="GO" id="GO:0030424">
    <property type="term" value="C:axon"/>
    <property type="evidence" value="ECO:0007669"/>
    <property type="project" value="TreeGrafter"/>
</dbReference>
<keyword evidence="5" id="KW-0165">Cleavage on pair of basic residues</keyword>
<comment type="subcellular location">
    <subcellularLocation>
        <location evidence="1 7">Secreted</location>
    </subcellularLocation>
</comment>
<dbReference type="InterPro" id="IPR015499">
    <property type="entry name" value="CCK-like"/>
</dbReference>
<keyword evidence="4" id="KW-0765">Sulfation</keyword>
<sequence>MVQCSPSLRSVSPLPRSPLPHRYSGGKRSVCTGSQNRSGASGHLASAGGEGAAPSNILGKRKVRNTKGQPGEFSETPHTYPGQKEKAAKGGGEMNQSSWHQYFLSQSPCNIAGQKYMSGKQSPACCRGTAEPFSLKGSATTSSLPLFSRAQLQPAPHLEAMYSGVCICLLLAALSTSSLGQQTSGSHNANPVATDLEKSLLENYRHVRTPGSGKSIQQLDGNVDPKANLGALLAKYLQQARRGASGKVSVMGLQSFDPTHRIRDRDYMGWMDFGRRSAEEYEYSS</sequence>
<feature type="region of interest" description="Disordered" evidence="8">
    <location>
        <begin position="1"/>
        <end position="93"/>
    </location>
</feature>
<protein>
    <submittedName>
        <fullName evidence="10">Cholecystokinin isoform X1</fullName>
    </submittedName>
</protein>
<feature type="compositionally biased region" description="Low complexity" evidence="8">
    <location>
        <begin position="1"/>
        <end position="14"/>
    </location>
</feature>
<evidence type="ECO:0000256" key="8">
    <source>
        <dbReference type="SAM" id="MobiDB-lite"/>
    </source>
</evidence>
<dbReference type="SMART" id="SM00029">
    <property type="entry name" value="GASTRIN"/>
    <property type="match status" value="1"/>
</dbReference>
<evidence type="ECO:0000256" key="5">
    <source>
        <dbReference type="ARBA" id="ARBA00022685"/>
    </source>
</evidence>
<dbReference type="Proteomes" id="UP001178461">
    <property type="component" value="Chromosome 12"/>
</dbReference>
<evidence type="ECO:0000256" key="6">
    <source>
        <dbReference type="ARBA" id="ARBA00022815"/>
    </source>
</evidence>
<keyword evidence="3" id="KW-0964">Secreted</keyword>
<dbReference type="PANTHER" id="PTHR10786:SF0">
    <property type="entry name" value="CHOLECYSTOKININ"/>
    <property type="match status" value="1"/>
</dbReference>
<dbReference type="PANTHER" id="PTHR10786">
    <property type="entry name" value="CHOLECYSTOKININ"/>
    <property type="match status" value="1"/>
</dbReference>
<dbReference type="Pfam" id="PF00918">
    <property type="entry name" value="Gastrin"/>
    <property type="match status" value="1"/>
</dbReference>
<name>A0AA35L1N3_9SAUR</name>
<feature type="compositionally biased region" description="Low complexity" evidence="8">
    <location>
        <begin position="38"/>
        <end position="47"/>
    </location>
</feature>
<dbReference type="InterPro" id="IPR013152">
    <property type="entry name" value="Gastrin/cholecystokinin_CS"/>
</dbReference>
<dbReference type="GO" id="GO:0005184">
    <property type="term" value="F:neuropeptide hormone activity"/>
    <property type="evidence" value="ECO:0007669"/>
    <property type="project" value="InterPro"/>
</dbReference>
<evidence type="ECO:0000256" key="3">
    <source>
        <dbReference type="ARBA" id="ARBA00022525"/>
    </source>
</evidence>
<feature type="domain" description="Gastrin/cholecystokinin peptide hormone" evidence="9">
    <location>
        <begin position="163"/>
        <end position="285"/>
    </location>
</feature>
<keyword evidence="6" id="KW-0027">Amidation</keyword>
<comment type="similarity">
    <text evidence="2 7">Belongs to the gastrin/cholecystokinin family.</text>
</comment>
<dbReference type="PROSITE" id="PS00259">
    <property type="entry name" value="GASTRIN"/>
    <property type="match status" value="1"/>
</dbReference>
<evidence type="ECO:0000313" key="10">
    <source>
        <dbReference type="EMBL" id="CAI5788240.1"/>
    </source>
</evidence>
<accession>A0AA35L1N3</accession>
<proteinExistence type="inferred from homology"/>
<dbReference type="GO" id="GO:0005615">
    <property type="term" value="C:extracellular space"/>
    <property type="evidence" value="ECO:0007669"/>
    <property type="project" value="TreeGrafter"/>
</dbReference>
<evidence type="ECO:0000256" key="1">
    <source>
        <dbReference type="ARBA" id="ARBA00004613"/>
    </source>
</evidence>
<reference evidence="10" key="1">
    <citation type="submission" date="2022-12" db="EMBL/GenBank/DDBJ databases">
        <authorList>
            <person name="Alioto T."/>
            <person name="Alioto T."/>
            <person name="Gomez Garrido J."/>
        </authorList>
    </citation>
    <scope>NUCLEOTIDE SEQUENCE</scope>
</reference>
<evidence type="ECO:0000256" key="2">
    <source>
        <dbReference type="ARBA" id="ARBA00006273"/>
    </source>
</evidence>
<dbReference type="GO" id="GO:0007586">
    <property type="term" value="P:digestion"/>
    <property type="evidence" value="ECO:0007669"/>
    <property type="project" value="InterPro"/>
</dbReference>
<evidence type="ECO:0000256" key="7">
    <source>
        <dbReference type="RuleBase" id="RU004362"/>
    </source>
</evidence>
<evidence type="ECO:0000259" key="9">
    <source>
        <dbReference type="Pfam" id="PF00918"/>
    </source>
</evidence>